<dbReference type="SMART" id="SM00228">
    <property type="entry name" value="PDZ"/>
    <property type="match status" value="1"/>
</dbReference>
<comment type="caution">
    <text evidence="7">The sequence shown here is derived from an EMBL/GenBank/DDBJ whole genome shotgun (WGS) entry which is preliminary data.</text>
</comment>
<feature type="region of interest" description="Disordered" evidence="4">
    <location>
        <begin position="1"/>
        <end position="118"/>
    </location>
</feature>
<feature type="compositionally biased region" description="Basic and acidic residues" evidence="4">
    <location>
        <begin position="1"/>
        <end position="10"/>
    </location>
</feature>
<dbReference type="PANTHER" id="PTHR43343:SF3">
    <property type="entry name" value="PROTEASE DO-LIKE 8, CHLOROPLASTIC"/>
    <property type="match status" value="1"/>
</dbReference>
<accession>A0A2A9CUD9</accession>
<keyword evidence="2 7" id="KW-0645">Protease</keyword>
<evidence type="ECO:0000256" key="1">
    <source>
        <dbReference type="ARBA" id="ARBA00010541"/>
    </source>
</evidence>
<feature type="compositionally biased region" description="Low complexity" evidence="4">
    <location>
        <begin position="266"/>
        <end position="277"/>
    </location>
</feature>
<evidence type="ECO:0000313" key="8">
    <source>
        <dbReference type="Proteomes" id="UP000226079"/>
    </source>
</evidence>
<feature type="domain" description="PDZ" evidence="6">
    <location>
        <begin position="502"/>
        <end position="575"/>
    </location>
</feature>
<dbReference type="EMBL" id="PDJC01000001">
    <property type="protein sequence ID" value="PFG17751.1"/>
    <property type="molecule type" value="Genomic_DNA"/>
</dbReference>
<evidence type="ECO:0000256" key="2">
    <source>
        <dbReference type="ARBA" id="ARBA00022670"/>
    </source>
</evidence>
<dbReference type="InterPro" id="IPR009003">
    <property type="entry name" value="Peptidase_S1_PA"/>
</dbReference>
<dbReference type="RefSeq" id="WP_098461154.1">
    <property type="nucleotide sequence ID" value="NZ_PDJC01000001.1"/>
</dbReference>
<keyword evidence="5" id="KW-0472">Membrane</keyword>
<reference evidence="7 8" key="1">
    <citation type="submission" date="2017-10" db="EMBL/GenBank/DDBJ databases">
        <title>Sequencing the genomes of 1000 actinobacteria strains.</title>
        <authorList>
            <person name="Klenk H.-P."/>
        </authorList>
    </citation>
    <scope>NUCLEOTIDE SEQUENCE [LARGE SCALE GENOMIC DNA]</scope>
    <source>
        <strain evidence="7 8">DSM 15597</strain>
    </source>
</reference>
<dbReference type="InterPro" id="IPR043504">
    <property type="entry name" value="Peptidase_S1_PA_chymotrypsin"/>
</dbReference>
<keyword evidence="5" id="KW-1133">Transmembrane helix</keyword>
<evidence type="ECO:0000256" key="3">
    <source>
        <dbReference type="ARBA" id="ARBA00022801"/>
    </source>
</evidence>
<sequence length="591" mass="58951">MVDDQADRSWDNVPVNEETATGGQADRGASAAHTESAAEQGSAPGASGGFGEGGSWSADPLAATSVEAERTARLPQETAPDSGWTAPPPPSPWARQESGSSAWTAPDPAAHVSPASSDQAGYGYGYPTQAYPPGYPGPGYPYPGQAPAYPPGYPGAGYSQPGYPGTAGYVQGGAPTGPGVPPNGAYPPAGYGGNPPNGGYPYYSGGYYPQPPYYQPNQPATRSRGRRWTAIVAAVAAFLMIATGAFWANGALQGAVDAPKVQQPAGQSGNGQQDQGSGQPGGRQGEKNTTASTKVTAAQAKGVVLIQGETSNGTAAGTGMILTSDGKVLTNYHVVAGTDKVAVRVPTTGNTYLATVLGFDQSKDVALLQLKDASGLDTVTVDNNGVSTGEPVTAVGNAEGGGVLVAAPGQVTGTDRSLRVSSDSPWGNFEDLSGLIQTNAGAVPGHSGGPMFDSQAEVVGITTAGSTKAGTSYAVPIATALSVVSQIETGADAGTVRVGPAGFLGVQPSTQEATGNGVDVVKVVSGSPAAKAGVTAGSRLIKVGDSSIKAGTNLASVIRSLEPGQQVTITWITSSGNTKTATVTLGSSPVN</sequence>
<proteinExistence type="inferred from homology"/>
<keyword evidence="8" id="KW-1185">Reference proteome</keyword>
<dbReference type="Gene3D" id="2.30.42.10">
    <property type="match status" value="1"/>
</dbReference>
<keyword evidence="5" id="KW-0812">Transmembrane</keyword>
<protein>
    <submittedName>
        <fullName evidence="7">S1-C subfamily serine protease</fullName>
    </submittedName>
</protein>
<dbReference type="AlphaFoldDB" id="A0A2A9CUD9"/>
<dbReference type="OrthoDB" id="73775at2"/>
<comment type="similarity">
    <text evidence="1">Belongs to the peptidase S1C family.</text>
</comment>
<dbReference type="Pfam" id="PF13365">
    <property type="entry name" value="Trypsin_2"/>
    <property type="match status" value="1"/>
</dbReference>
<dbReference type="Gene3D" id="2.40.10.10">
    <property type="entry name" value="Trypsin-like serine proteases"/>
    <property type="match status" value="2"/>
</dbReference>
<dbReference type="SUPFAM" id="SSF50494">
    <property type="entry name" value="Trypsin-like serine proteases"/>
    <property type="match status" value="1"/>
</dbReference>
<dbReference type="Proteomes" id="UP000226079">
    <property type="component" value="Unassembled WGS sequence"/>
</dbReference>
<dbReference type="PRINTS" id="PR00834">
    <property type="entry name" value="PROTEASES2C"/>
</dbReference>
<evidence type="ECO:0000259" key="6">
    <source>
        <dbReference type="SMART" id="SM00228"/>
    </source>
</evidence>
<feature type="transmembrane region" description="Helical" evidence="5">
    <location>
        <begin position="228"/>
        <end position="248"/>
    </location>
</feature>
<evidence type="ECO:0000256" key="5">
    <source>
        <dbReference type="SAM" id="Phobius"/>
    </source>
</evidence>
<organism evidence="7 8">
    <name type="scientific">Propionicimonas paludicola</name>
    <dbReference type="NCBI Taxonomy" id="185243"/>
    <lineage>
        <taxon>Bacteria</taxon>
        <taxon>Bacillati</taxon>
        <taxon>Actinomycetota</taxon>
        <taxon>Actinomycetes</taxon>
        <taxon>Propionibacteriales</taxon>
        <taxon>Nocardioidaceae</taxon>
        <taxon>Propionicimonas</taxon>
    </lineage>
</organism>
<feature type="region of interest" description="Disordered" evidence="4">
    <location>
        <begin position="259"/>
        <end position="294"/>
    </location>
</feature>
<keyword evidence="3" id="KW-0378">Hydrolase</keyword>
<dbReference type="PANTHER" id="PTHR43343">
    <property type="entry name" value="PEPTIDASE S12"/>
    <property type="match status" value="1"/>
</dbReference>
<evidence type="ECO:0000256" key="4">
    <source>
        <dbReference type="SAM" id="MobiDB-lite"/>
    </source>
</evidence>
<evidence type="ECO:0000313" key="7">
    <source>
        <dbReference type="EMBL" id="PFG17751.1"/>
    </source>
</evidence>
<dbReference type="Pfam" id="PF13180">
    <property type="entry name" value="PDZ_2"/>
    <property type="match status" value="1"/>
</dbReference>
<dbReference type="InterPro" id="IPR036034">
    <property type="entry name" value="PDZ_sf"/>
</dbReference>
<dbReference type="InterPro" id="IPR051201">
    <property type="entry name" value="Chloro_Bact_Ser_Proteases"/>
</dbReference>
<dbReference type="GO" id="GO:0004252">
    <property type="term" value="F:serine-type endopeptidase activity"/>
    <property type="evidence" value="ECO:0007669"/>
    <property type="project" value="InterPro"/>
</dbReference>
<gene>
    <name evidence="7" type="ORF">ATK74_2325</name>
</gene>
<dbReference type="InterPro" id="IPR001478">
    <property type="entry name" value="PDZ"/>
</dbReference>
<dbReference type="GO" id="GO:0006508">
    <property type="term" value="P:proteolysis"/>
    <property type="evidence" value="ECO:0007669"/>
    <property type="project" value="UniProtKB-KW"/>
</dbReference>
<name>A0A2A9CUD9_9ACTN</name>
<dbReference type="InterPro" id="IPR001940">
    <property type="entry name" value="Peptidase_S1C"/>
</dbReference>
<dbReference type="SUPFAM" id="SSF50156">
    <property type="entry name" value="PDZ domain-like"/>
    <property type="match status" value="1"/>
</dbReference>